<accession>A0ABS9ENG3</accession>
<dbReference type="SUPFAM" id="SSF56266">
    <property type="entry name" value="DmpA/ArgJ-like"/>
    <property type="match status" value="1"/>
</dbReference>
<reference evidence="2 3" key="1">
    <citation type="submission" date="2022-01" db="EMBL/GenBank/DDBJ databases">
        <title>Dethiosulfovibrio faecalis sp. nov., a novel proteolytic, non-sulfur-reducing bacterium isolated from a marine aquaculture solid waste bioreactor.</title>
        <authorList>
            <person name="Grabowski S."/>
            <person name="Apolinario E."/>
            <person name="Schneider N."/>
            <person name="Marshall C.W."/>
            <person name="Sowers K.R."/>
        </authorList>
    </citation>
    <scope>NUCLEOTIDE SEQUENCE [LARGE SCALE GENOMIC DNA]</scope>
    <source>
        <strain evidence="2 3">DSM 12537</strain>
    </source>
</reference>
<dbReference type="InterPro" id="IPR016117">
    <property type="entry name" value="ArgJ-like_dom_sf"/>
</dbReference>
<comment type="similarity">
    <text evidence="1">Belongs to the peptidase S58 family.</text>
</comment>
<proteinExistence type="inferred from homology"/>
<dbReference type="Proteomes" id="UP001200430">
    <property type="component" value="Unassembled WGS sequence"/>
</dbReference>
<dbReference type="CDD" id="cd02253">
    <property type="entry name" value="DmpA"/>
    <property type="match status" value="1"/>
</dbReference>
<evidence type="ECO:0000313" key="3">
    <source>
        <dbReference type="Proteomes" id="UP001200430"/>
    </source>
</evidence>
<dbReference type="PANTHER" id="PTHR36512">
    <property type="entry name" value="D-AMINOPEPTIDASE"/>
    <property type="match status" value="1"/>
</dbReference>
<evidence type="ECO:0000256" key="1">
    <source>
        <dbReference type="ARBA" id="ARBA00007068"/>
    </source>
</evidence>
<dbReference type="InterPro" id="IPR005321">
    <property type="entry name" value="Peptidase_S58_DmpA"/>
</dbReference>
<dbReference type="EMBL" id="JAKGUD010000007">
    <property type="protein sequence ID" value="MCF4142731.1"/>
    <property type="molecule type" value="Genomic_DNA"/>
</dbReference>
<sequence>MVRAREMGIEIGFMPTGAKNSIGDVQGVSVGHVTLDDGPVKTGVTAIIPGPGNTFRHKFPAGCHVINGFGKSVGLVQIEELGTLETPIVLTNTLSVGDCVRGLVDEMLALDGGIGDTTGTVNSVVCECNDGFLNDIRGLNVKPRHVGEAVRSASPDFSMGDVGAGKGMSCYQLKGGIGSSSRLVELDGARYTVGVLVLSNFGEMRDLSIDGVKVGKAIFREAPPERLKEQGSIIAVVATDAPMTSRQLKRLCKRTSVGIVRTGAYIGNGSGEIALAFSTAYRIPHEGVKPVEISPVSDNLANRFFRAVVEATEEAVIDSMLLSSPVEGREGRKRRSLAEFEEHIIGRYDRC</sequence>
<dbReference type="Gene3D" id="3.60.70.12">
    <property type="entry name" value="L-amino peptidase D-ALA esterase/amidase"/>
    <property type="match status" value="1"/>
</dbReference>
<keyword evidence="3" id="KW-1185">Reference proteome</keyword>
<dbReference type="PANTHER" id="PTHR36512:SF3">
    <property type="entry name" value="BLR5678 PROTEIN"/>
    <property type="match status" value="1"/>
</dbReference>
<comment type="caution">
    <text evidence="2">The sequence shown here is derived from an EMBL/GenBank/DDBJ whole genome shotgun (WGS) entry which is preliminary data.</text>
</comment>
<organism evidence="2 3">
    <name type="scientific">Dethiosulfovibrio marinus</name>
    <dbReference type="NCBI Taxonomy" id="133532"/>
    <lineage>
        <taxon>Bacteria</taxon>
        <taxon>Thermotogati</taxon>
        <taxon>Synergistota</taxon>
        <taxon>Synergistia</taxon>
        <taxon>Synergistales</taxon>
        <taxon>Dethiosulfovibrionaceae</taxon>
        <taxon>Dethiosulfovibrio</taxon>
    </lineage>
</organism>
<name>A0ABS9ENG3_9BACT</name>
<dbReference type="Pfam" id="PF03576">
    <property type="entry name" value="Peptidase_S58"/>
    <property type="match status" value="1"/>
</dbReference>
<evidence type="ECO:0000313" key="2">
    <source>
        <dbReference type="EMBL" id="MCF4142731.1"/>
    </source>
</evidence>
<gene>
    <name evidence="2" type="ORF">L2W38_07870</name>
</gene>
<dbReference type="RefSeq" id="WP_236099453.1">
    <property type="nucleotide sequence ID" value="NZ_JAKGUD010000007.1"/>
</dbReference>
<protein>
    <submittedName>
        <fullName evidence="2">P1 family peptidase</fullName>
    </submittedName>
</protein>